<dbReference type="EMBL" id="CM035411">
    <property type="protein sequence ID" value="KAH7435557.1"/>
    <property type="molecule type" value="Genomic_DNA"/>
</dbReference>
<dbReference type="PROSITE" id="PS50294">
    <property type="entry name" value="WD_REPEATS_REGION"/>
    <property type="match status" value="1"/>
</dbReference>
<keyword evidence="5" id="KW-1185">Reference proteome</keyword>
<evidence type="ECO:0000313" key="5">
    <source>
        <dbReference type="Proteomes" id="UP000825935"/>
    </source>
</evidence>
<evidence type="ECO:0000313" key="4">
    <source>
        <dbReference type="EMBL" id="KAH7435557.1"/>
    </source>
</evidence>
<comment type="caution">
    <text evidence="4">The sequence shown here is derived from an EMBL/GenBank/DDBJ whole genome shotgun (WGS) entry which is preliminary data.</text>
</comment>
<dbReference type="OrthoDB" id="273771at2759"/>
<evidence type="ECO:0000256" key="2">
    <source>
        <dbReference type="ARBA" id="ARBA00022737"/>
    </source>
</evidence>
<feature type="repeat" description="WD" evidence="3">
    <location>
        <begin position="157"/>
        <end position="191"/>
    </location>
</feature>
<dbReference type="Gene3D" id="2.130.10.10">
    <property type="entry name" value="YVTN repeat-like/Quinoprotein amine dehydrogenase"/>
    <property type="match status" value="1"/>
</dbReference>
<dbReference type="PANTHER" id="PTHR45389:SF1">
    <property type="entry name" value="WD REPEAT-CONTAINING PROTEIN RUP1"/>
    <property type="match status" value="1"/>
</dbReference>
<dbReference type="Pfam" id="PF00400">
    <property type="entry name" value="WD40"/>
    <property type="match status" value="2"/>
</dbReference>
<dbReference type="PROSITE" id="PS50082">
    <property type="entry name" value="WD_REPEATS_2"/>
    <property type="match status" value="1"/>
</dbReference>
<keyword evidence="2" id="KW-0677">Repeat</keyword>
<proteinExistence type="predicted"/>
<dbReference type="InterPro" id="IPR036322">
    <property type="entry name" value="WD40_repeat_dom_sf"/>
</dbReference>
<dbReference type="InterPro" id="IPR044616">
    <property type="entry name" value="RUP1/2"/>
</dbReference>
<dbReference type="InterPro" id="IPR001680">
    <property type="entry name" value="WD40_rpt"/>
</dbReference>
<dbReference type="SMART" id="SM00320">
    <property type="entry name" value="WD40"/>
    <property type="match status" value="6"/>
</dbReference>
<dbReference type="InterPro" id="IPR019775">
    <property type="entry name" value="WD40_repeat_CS"/>
</dbReference>
<name>A0A8T2UHG8_CERRI</name>
<dbReference type="OMA" id="QVDEDWC"/>
<sequence length="311" mass="33986">MYDDNVGRHRSPRRHTKLQTDVFCAKLICTAARLSSVQWADDSIIGCGDYDGVLTEWHVERGYPVLERDGHGGKRVLSLEYSIQQPSLCASASDDGTIRLWAAACEQPVMAFLSPTGAPICAARFHHTTSHMIAAACSDSNIYVFDMRRPTSPALRLAHHRRPVSNIRFLGPNHVVSASIDSTLQLWDISSVGRPLRTFAAHRNFRNFVGLSVLQESGLLACGSETNEAFVYDKRWAVPMLSHPVTSSPVEMLHSSSTSSSCSVSSCDSGKMVSAVCLKQSGPDCTLLAANSEGNVEILDGHFEELHLSQK</sequence>
<keyword evidence="1 3" id="KW-0853">WD repeat</keyword>
<gene>
    <name evidence="4" type="ORF">KP509_06G069200</name>
</gene>
<dbReference type="PROSITE" id="PS00678">
    <property type="entry name" value="WD_REPEATS_1"/>
    <property type="match status" value="1"/>
</dbReference>
<protein>
    <submittedName>
        <fullName evidence="4">Uncharacterized protein</fullName>
    </submittedName>
</protein>
<dbReference type="Proteomes" id="UP000825935">
    <property type="component" value="Chromosome 6"/>
</dbReference>
<evidence type="ECO:0000256" key="3">
    <source>
        <dbReference type="PROSITE-ProRule" id="PRU00221"/>
    </source>
</evidence>
<reference evidence="4" key="1">
    <citation type="submission" date="2021-08" db="EMBL/GenBank/DDBJ databases">
        <title>WGS assembly of Ceratopteris richardii.</title>
        <authorList>
            <person name="Marchant D.B."/>
            <person name="Chen G."/>
            <person name="Jenkins J."/>
            <person name="Shu S."/>
            <person name="Leebens-Mack J."/>
            <person name="Grimwood J."/>
            <person name="Schmutz J."/>
            <person name="Soltis P."/>
            <person name="Soltis D."/>
            <person name="Chen Z.-H."/>
        </authorList>
    </citation>
    <scope>NUCLEOTIDE SEQUENCE</scope>
    <source>
        <strain evidence="4">Whitten #5841</strain>
        <tissue evidence="4">Leaf</tissue>
    </source>
</reference>
<evidence type="ECO:0000256" key="1">
    <source>
        <dbReference type="ARBA" id="ARBA00022574"/>
    </source>
</evidence>
<organism evidence="4 5">
    <name type="scientific">Ceratopteris richardii</name>
    <name type="common">Triangle waterfern</name>
    <dbReference type="NCBI Taxonomy" id="49495"/>
    <lineage>
        <taxon>Eukaryota</taxon>
        <taxon>Viridiplantae</taxon>
        <taxon>Streptophyta</taxon>
        <taxon>Embryophyta</taxon>
        <taxon>Tracheophyta</taxon>
        <taxon>Polypodiopsida</taxon>
        <taxon>Polypodiidae</taxon>
        <taxon>Polypodiales</taxon>
        <taxon>Pteridineae</taxon>
        <taxon>Pteridaceae</taxon>
        <taxon>Parkerioideae</taxon>
        <taxon>Ceratopteris</taxon>
    </lineage>
</organism>
<dbReference type="GO" id="GO:0010224">
    <property type="term" value="P:response to UV-B"/>
    <property type="evidence" value="ECO:0007669"/>
    <property type="project" value="TreeGrafter"/>
</dbReference>
<dbReference type="InterPro" id="IPR015943">
    <property type="entry name" value="WD40/YVTN_repeat-like_dom_sf"/>
</dbReference>
<dbReference type="PANTHER" id="PTHR45389">
    <property type="entry name" value="WD REPEAT-CONTAINING PROTEIN RUP1"/>
    <property type="match status" value="1"/>
</dbReference>
<accession>A0A8T2UHG8</accession>
<dbReference type="SUPFAM" id="SSF50978">
    <property type="entry name" value="WD40 repeat-like"/>
    <property type="match status" value="1"/>
</dbReference>
<dbReference type="AlphaFoldDB" id="A0A8T2UHG8"/>